<organism evidence="1 2">
    <name type="scientific">Trichinella nelsoni</name>
    <dbReference type="NCBI Taxonomy" id="6336"/>
    <lineage>
        <taxon>Eukaryota</taxon>
        <taxon>Metazoa</taxon>
        <taxon>Ecdysozoa</taxon>
        <taxon>Nematoda</taxon>
        <taxon>Enoplea</taxon>
        <taxon>Dorylaimia</taxon>
        <taxon>Trichinellida</taxon>
        <taxon>Trichinellidae</taxon>
        <taxon>Trichinella</taxon>
    </lineage>
</organism>
<comment type="caution">
    <text evidence="1">The sequence shown here is derived from an EMBL/GenBank/DDBJ whole genome shotgun (WGS) entry which is preliminary data.</text>
</comment>
<protein>
    <submittedName>
        <fullName evidence="1">Uncharacterized protein</fullName>
    </submittedName>
</protein>
<dbReference type="Proteomes" id="UP000054630">
    <property type="component" value="Unassembled WGS sequence"/>
</dbReference>
<accession>A0A0V0RIY9</accession>
<name>A0A0V0RIY9_9BILA</name>
<evidence type="ECO:0000313" key="1">
    <source>
        <dbReference type="EMBL" id="KRX14459.1"/>
    </source>
</evidence>
<proteinExistence type="predicted"/>
<dbReference type="EMBL" id="JYDL01000159">
    <property type="protein sequence ID" value="KRX14459.1"/>
    <property type="molecule type" value="Genomic_DNA"/>
</dbReference>
<evidence type="ECO:0000313" key="2">
    <source>
        <dbReference type="Proteomes" id="UP000054630"/>
    </source>
</evidence>
<reference evidence="1 2" key="1">
    <citation type="submission" date="2015-01" db="EMBL/GenBank/DDBJ databases">
        <title>Evolution of Trichinella species and genotypes.</title>
        <authorList>
            <person name="Korhonen P.K."/>
            <person name="Edoardo P."/>
            <person name="Giuseppe L.R."/>
            <person name="Gasser R.B."/>
        </authorList>
    </citation>
    <scope>NUCLEOTIDE SEQUENCE [LARGE SCALE GENOMIC DNA]</scope>
    <source>
        <strain evidence="1">ISS37</strain>
    </source>
</reference>
<gene>
    <name evidence="1" type="ORF">T07_14376</name>
</gene>
<sequence length="68" mass="7923">MSVIRSDQYAVTTSIQQQNKFFPCRESNPGLAETSIEISKYYPFSQFLLDSQVTVHLRMLRNSVKVFF</sequence>
<dbReference type="AlphaFoldDB" id="A0A0V0RIY9"/>
<keyword evidence="2" id="KW-1185">Reference proteome</keyword>